<sequence length="323" mass="34240">MGLLLFLAIGCDTTSGPSTAFVEGVPILSTSTPFEFEEGGEVGLRSPLLSPDGKRVALFRVPWSPSPDVSVFDLDGGEIATFSVERGTAGLDWSPNGERIVYAAGFAVFTTRPDGSDRRRVGGGVQPTWSPDGRWITYVRTVCADPPSPPSCGVMIAEDVELEEEGPVNTVPYGGSPAWHPDGLRLFYSAPRPDEGVEAIGVATVRPDGLARKTEILPYRHRFVRDLDISPDGTRIVFAAEDGTWVAASDGSWERLVLPTLVEGGNGVAEAEATLTGGASWTPDGRLIYDLFRASRYAASPITGGASAEGVLTVHLVDSTTDS</sequence>
<dbReference type="PANTHER" id="PTHR36842">
    <property type="entry name" value="PROTEIN TOLB HOMOLOG"/>
    <property type="match status" value="1"/>
</dbReference>
<evidence type="ECO:0000313" key="3">
    <source>
        <dbReference type="Proteomes" id="UP000216446"/>
    </source>
</evidence>
<dbReference type="PANTHER" id="PTHR36842:SF1">
    <property type="entry name" value="PROTEIN TOLB"/>
    <property type="match status" value="1"/>
</dbReference>
<dbReference type="InterPro" id="IPR011659">
    <property type="entry name" value="WD40"/>
</dbReference>
<dbReference type="Gene3D" id="2.120.10.30">
    <property type="entry name" value="TolB, C-terminal domain"/>
    <property type="match status" value="2"/>
</dbReference>
<gene>
    <name evidence="2" type="ORF">BSZ36_17540</name>
</gene>
<dbReference type="EMBL" id="MQWB01000010">
    <property type="protein sequence ID" value="OZC01477.1"/>
    <property type="molecule type" value="Genomic_DNA"/>
</dbReference>
<comment type="caution">
    <text evidence="2">The sequence shown here is derived from an EMBL/GenBank/DDBJ whole genome shotgun (WGS) entry which is preliminary data.</text>
</comment>
<dbReference type="InterPro" id="IPR011042">
    <property type="entry name" value="6-blade_b-propeller_TolB-like"/>
</dbReference>
<evidence type="ECO:0008006" key="4">
    <source>
        <dbReference type="Google" id="ProtNLM"/>
    </source>
</evidence>
<proteinExistence type="inferred from homology"/>
<dbReference type="Pfam" id="PF07676">
    <property type="entry name" value="PD40"/>
    <property type="match status" value="2"/>
</dbReference>
<name>A0A259TV28_9BACT</name>
<evidence type="ECO:0000313" key="2">
    <source>
        <dbReference type="EMBL" id="OZC01477.1"/>
    </source>
</evidence>
<organism evidence="2 3">
    <name type="scientific">Rubricoccus marinus</name>
    <dbReference type="NCBI Taxonomy" id="716817"/>
    <lineage>
        <taxon>Bacteria</taxon>
        <taxon>Pseudomonadati</taxon>
        <taxon>Rhodothermota</taxon>
        <taxon>Rhodothermia</taxon>
        <taxon>Rhodothermales</taxon>
        <taxon>Rubricoccaceae</taxon>
        <taxon>Rubricoccus</taxon>
    </lineage>
</organism>
<dbReference type="AlphaFoldDB" id="A0A259TV28"/>
<dbReference type="InParanoid" id="A0A259TV28"/>
<keyword evidence="3" id="KW-1185">Reference proteome</keyword>
<accession>A0A259TV28</accession>
<dbReference type="Proteomes" id="UP000216446">
    <property type="component" value="Unassembled WGS sequence"/>
</dbReference>
<reference evidence="2 3" key="1">
    <citation type="submission" date="2016-11" db="EMBL/GenBank/DDBJ databases">
        <title>Study of marine rhodopsin-containing bacteria.</title>
        <authorList>
            <person name="Yoshizawa S."/>
            <person name="Kumagai Y."/>
            <person name="Kogure K."/>
        </authorList>
    </citation>
    <scope>NUCLEOTIDE SEQUENCE [LARGE SCALE GENOMIC DNA]</scope>
    <source>
        <strain evidence="2 3">SG-29</strain>
    </source>
</reference>
<comment type="similarity">
    <text evidence="1">Belongs to the TolB family.</text>
</comment>
<dbReference type="SUPFAM" id="SSF82171">
    <property type="entry name" value="DPP6 N-terminal domain-like"/>
    <property type="match status" value="1"/>
</dbReference>
<protein>
    <recommendedName>
        <fullName evidence="4">Dipeptidylpeptidase IV N-terminal domain-containing protein</fullName>
    </recommendedName>
</protein>
<dbReference type="RefSeq" id="WP_179271273.1">
    <property type="nucleotide sequence ID" value="NZ_MQWB01000010.1"/>
</dbReference>
<evidence type="ECO:0000256" key="1">
    <source>
        <dbReference type="ARBA" id="ARBA00009820"/>
    </source>
</evidence>